<evidence type="ECO:0000256" key="4">
    <source>
        <dbReference type="ARBA" id="ARBA00022679"/>
    </source>
</evidence>
<evidence type="ECO:0000256" key="7">
    <source>
        <dbReference type="ARBA" id="ARBA00022840"/>
    </source>
</evidence>
<dbReference type="EC" id="2.7.1.12" evidence="3"/>
<dbReference type="PANTHER" id="PTHR43442:SF3">
    <property type="entry name" value="GLUCONOKINASE-RELATED"/>
    <property type="match status" value="1"/>
</dbReference>
<evidence type="ECO:0000256" key="1">
    <source>
        <dbReference type="ARBA" id="ARBA00004761"/>
    </source>
</evidence>
<evidence type="ECO:0000256" key="5">
    <source>
        <dbReference type="ARBA" id="ARBA00022741"/>
    </source>
</evidence>
<comment type="catalytic activity">
    <reaction evidence="8">
        <text>D-gluconate + ATP = 6-phospho-D-gluconate + ADP + H(+)</text>
        <dbReference type="Rhea" id="RHEA:19433"/>
        <dbReference type="ChEBI" id="CHEBI:15378"/>
        <dbReference type="ChEBI" id="CHEBI:18391"/>
        <dbReference type="ChEBI" id="CHEBI:30616"/>
        <dbReference type="ChEBI" id="CHEBI:58759"/>
        <dbReference type="ChEBI" id="CHEBI:456216"/>
        <dbReference type="EC" id="2.7.1.12"/>
    </reaction>
</comment>
<comment type="pathway">
    <text evidence="1">Carbohydrate acid metabolism.</text>
</comment>
<dbReference type="CDD" id="cd02021">
    <property type="entry name" value="GntK"/>
    <property type="match status" value="1"/>
</dbReference>
<evidence type="ECO:0000256" key="2">
    <source>
        <dbReference type="ARBA" id="ARBA00008420"/>
    </source>
</evidence>
<proteinExistence type="inferred from homology"/>
<dbReference type="EMBL" id="CP040915">
    <property type="protein sequence ID" value="QDC23443.1"/>
    <property type="molecule type" value="Genomic_DNA"/>
</dbReference>
<organism evidence="9 10">
    <name type="scientific">Georgenia yuyongxinii</name>
    <dbReference type="NCBI Taxonomy" id="2589797"/>
    <lineage>
        <taxon>Bacteria</taxon>
        <taxon>Bacillati</taxon>
        <taxon>Actinomycetota</taxon>
        <taxon>Actinomycetes</taxon>
        <taxon>Micrococcales</taxon>
        <taxon>Bogoriellaceae</taxon>
        <taxon>Georgenia</taxon>
    </lineage>
</organism>
<dbReference type="OrthoDB" id="9795716at2"/>
<dbReference type="PANTHER" id="PTHR43442">
    <property type="entry name" value="GLUCONOKINASE-RELATED"/>
    <property type="match status" value="1"/>
</dbReference>
<accession>A0A5B8BYT8</accession>
<dbReference type="InterPro" id="IPR006001">
    <property type="entry name" value="Therm_gnt_kin"/>
</dbReference>
<dbReference type="RefSeq" id="WP_139926885.1">
    <property type="nucleotide sequence ID" value="NZ_CP040915.1"/>
</dbReference>
<keyword evidence="6 9" id="KW-0418">Kinase</keyword>
<dbReference type="InterPro" id="IPR027417">
    <property type="entry name" value="P-loop_NTPase"/>
</dbReference>
<gene>
    <name evidence="9" type="ORF">FE374_01290</name>
</gene>
<comment type="similarity">
    <text evidence="2">Belongs to the gluconokinase GntK/GntV family.</text>
</comment>
<dbReference type="Proteomes" id="UP000314616">
    <property type="component" value="Chromosome"/>
</dbReference>
<keyword evidence="4" id="KW-0808">Transferase</keyword>
<keyword evidence="7" id="KW-0067">ATP-binding</keyword>
<dbReference type="GO" id="GO:0005975">
    <property type="term" value="P:carbohydrate metabolic process"/>
    <property type="evidence" value="ECO:0007669"/>
    <property type="project" value="InterPro"/>
</dbReference>
<name>A0A5B8BYT8_9MICO</name>
<evidence type="ECO:0000313" key="9">
    <source>
        <dbReference type="EMBL" id="QDC23443.1"/>
    </source>
</evidence>
<evidence type="ECO:0000256" key="6">
    <source>
        <dbReference type="ARBA" id="ARBA00022777"/>
    </source>
</evidence>
<protein>
    <recommendedName>
        <fullName evidence="3">gluconokinase</fullName>
        <ecNumber evidence="3">2.7.1.12</ecNumber>
    </recommendedName>
</protein>
<dbReference type="GO" id="GO:0046316">
    <property type="term" value="F:gluconokinase activity"/>
    <property type="evidence" value="ECO:0007669"/>
    <property type="project" value="UniProtKB-EC"/>
</dbReference>
<keyword evidence="5" id="KW-0547">Nucleotide-binding</keyword>
<dbReference type="GO" id="GO:0005737">
    <property type="term" value="C:cytoplasm"/>
    <property type="evidence" value="ECO:0007669"/>
    <property type="project" value="TreeGrafter"/>
</dbReference>
<sequence>MAKHSPKHLPIMGVAGSGNTTVAGLLADRLGWVRAEADEFHSTANVEKMASGTPLTDEDRWPWLRAIRAYRDILAGPDQDVSFVHLTGSAELIAERMSGRTGHFMPPSLLPSRLSTLEALEPHENGIEVGIAGAPEQITDGVLSRLHLPG</sequence>
<reference evidence="9 10" key="1">
    <citation type="submission" date="2019-05" db="EMBL/GenBank/DDBJ databases">
        <title>Georgenia *** sp. nov., and Georgenia *** sp. nov., isolated from the intestinal contents of plateau pika (Ochotona curzoniae) in the Qinghai-Tibet plateau of China.</title>
        <authorList>
            <person name="Tian Z."/>
        </authorList>
    </citation>
    <scope>NUCLEOTIDE SEQUENCE [LARGE SCALE GENOMIC DNA]</scope>
    <source>
        <strain evidence="9 10">Z443</strain>
    </source>
</reference>
<evidence type="ECO:0000313" key="10">
    <source>
        <dbReference type="Proteomes" id="UP000314616"/>
    </source>
</evidence>
<dbReference type="KEGG" id="gyu:FE374_01290"/>
<dbReference type="Gene3D" id="3.40.50.300">
    <property type="entry name" value="P-loop containing nucleotide triphosphate hydrolases"/>
    <property type="match status" value="2"/>
</dbReference>
<dbReference type="AlphaFoldDB" id="A0A5B8BYT8"/>
<dbReference type="GO" id="GO:0005524">
    <property type="term" value="F:ATP binding"/>
    <property type="evidence" value="ECO:0007669"/>
    <property type="project" value="UniProtKB-KW"/>
</dbReference>
<evidence type="ECO:0000256" key="3">
    <source>
        <dbReference type="ARBA" id="ARBA00012054"/>
    </source>
</evidence>
<evidence type="ECO:0000256" key="8">
    <source>
        <dbReference type="ARBA" id="ARBA00048090"/>
    </source>
</evidence>
<dbReference type="SUPFAM" id="SSF52540">
    <property type="entry name" value="P-loop containing nucleoside triphosphate hydrolases"/>
    <property type="match status" value="1"/>
</dbReference>